<reference evidence="2 3" key="1">
    <citation type="journal article" date="2017" name="BMC Genomics">
        <title>Whole-genome assembly of Babesia ovata and comparative genomics between closely related pathogens.</title>
        <authorList>
            <person name="Yamagishi J."/>
            <person name="Asada M."/>
            <person name="Hakimi H."/>
            <person name="Tanaka T.Q."/>
            <person name="Sugimoto C."/>
            <person name="Kawazu S."/>
        </authorList>
    </citation>
    <scope>NUCLEOTIDE SEQUENCE [LARGE SCALE GENOMIC DNA]</scope>
    <source>
        <strain evidence="2 3">Miyake</strain>
    </source>
</reference>
<name>A0A2H6K6T3_9APIC</name>
<evidence type="ECO:0000313" key="3">
    <source>
        <dbReference type="Proteomes" id="UP000236319"/>
    </source>
</evidence>
<protein>
    <submittedName>
        <fullName evidence="2">Uncharacterized protein</fullName>
    </submittedName>
</protein>
<accession>A0A2H6K6T3</accession>
<evidence type="ECO:0000256" key="1">
    <source>
        <dbReference type="SAM" id="SignalP"/>
    </source>
</evidence>
<feature type="chain" id="PRO_5014171930" evidence="1">
    <location>
        <begin position="22"/>
        <end position="202"/>
    </location>
</feature>
<organism evidence="2 3">
    <name type="scientific">Babesia ovata</name>
    <dbReference type="NCBI Taxonomy" id="189622"/>
    <lineage>
        <taxon>Eukaryota</taxon>
        <taxon>Sar</taxon>
        <taxon>Alveolata</taxon>
        <taxon>Apicomplexa</taxon>
        <taxon>Aconoidasida</taxon>
        <taxon>Piroplasmida</taxon>
        <taxon>Babesiidae</taxon>
        <taxon>Babesia</taxon>
    </lineage>
</organism>
<keyword evidence="3" id="KW-1185">Reference proteome</keyword>
<gene>
    <name evidence="2" type="ORF">BOVATA_001880</name>
</gene>
<dbReference type="AlphaFoldDB" id="A0A2H6K6T3"/>
<evidence type="ECO:0000313" key="2">
    <source>
        <dbReference type="EMBL" id="GBE58695.1"/>
    </source>
</evidence>
<dbReference type="VEuPathDB" id="PiroplasmaDB:BOVATA_001880"/>
<comment type="caution">
    <text evidence="2">The sequence shown here is derived from an EMBL/GenBank/DDBJ whole genome shotgun (WGS) entry which is preliminary data.</text>
</comment>
<keyword evidence="1" id="KW-0732">Signal</keyword>
<feature type="signal peptide" evidence="1">
    <location>
        <begin position="1"/>
        <end position="21"/>
    </location>
</feature>
<dbReference type="Proteomes" id="UP000236319">
    <property type="component" value="Unassembled WGS sequence"/>
</dbReference>
<dbReference type="GeneID" id="39872465"/>
<proteinExistence type="predicted"/>
<dbReference type="RefSeq" id="XP_028864938.1">
    <property type="nucleotide sequence ID" value="XM_029009105.1"/>
</dbReference>
<dbReference type="EMBL" id="BDSA01000001">
    <property type="protein sequence ID" value="GBE58695.1"/>
    <property type="molecule type" value="Genomic_DNA"/>
</dbReference>
<sequence>MRLRRMYVVLCLRQRWSICFADLAAAWANTPSGNYRDFGLWEFVAPPRLQHVVVPIEKEVGVRSPLVPESGSVFMHMKDPLAHLNGELPSKPLVTIDDITPPGKVLRGSGMHGPERTDLTRLVLYNRLKARQLQRLVPSKHEAEEDHKLMWCSLWFTLSSTIALHYMYKSGLDYSTIHEHYPWTPPRTDGSRGPGPMYWIFY</sequence>
<dbReference type="OrthoDB" id="405860at2759"/>